<keyword evidence="2" id="KW-1185">Reference proteome</keyword>
<reference evidence="1" key="1">
    <citation type="submission" date="2022-03" db="EMBL/GenBank/DDBJ databases">
        <authorList>
            <person name="Martin H S."/>
        </authorList>
    </citation>
    <scope>NUCLEOTIDE SEQUENCE</scope>
</reference>
<evidence type="ECO:0000313" key="1">
    <source>
        <dbReference type="EMBL" id="CAH2074372.1"/>
    </source>
</evidence>
<sequence>MGRNRLTCTHYIHAAIIKLPNSLGILESGAARSEAVALVIAVGCAICPAVFNKGPAERWGISKSYRTKAAAPPRPTMSLESRAVELKRPLAYKPHVKSPRPLIAGMGMLKRIWRS</sequence>
<protein>
    <submittedName>
        <fullName evidence="1">Uncharacterized protein</fullName>
    </submittedName>
</protein>
<dbReference type="EMBL" id="OW152819">
    <property type="protein sequence ID" value="CAH2074372.1"/>
    <property type="molecule type" value="Genomic_DNA"/>
</dbReference>
<feature type="non-terminal residue" evidence="1">
    <location>
        <position position="1"/>
    </location>
</feature>
<name>A0ABN8J4H7_9NEOP</name>
<gene>
    <name evidence="1" type="ORF">IPOD504_LOCUS16046</name>
</gene>
<dbReference type="Proteomes" id="UP000837857">
    <property type="component" value="Chromosome 7"/>
</dbReference>
<evidence type="ECO:0000313" key="2">
    <source>
        <dbReference type="Proteomes" id="UP000837857"/>
    </source>
</evidence>
<organism evidence="1 2">
    <name type="scientific">Iphiclides podalirius</name>
    <name type="common">scarce swallowtail</name>
    <dbReference type="NCBI Taxonomy" id="110791"/>
    <lineage>
        <taxon>Eukaryota</taxon>
        <taxon>Metazoa</taxon>
        <taxon>Ecdysozoa</taxon>
        <taxon>Arthropoda</taxon>
        <taxon>Hexapoda</taxon>
        <taxon>Insecta</taxon>
        <taxon>Pterygota</taxon>
        <taxon>Neoptera</taxon>
        <taxon>Endopterygota</taxon>
        <taxon>Lepidoptera</taxon>
        <taxon>Glossata</taxon>
        <taxon>Ditrysia</taxon>
        <taxon>Papilionoidea</taxon>
        <taxon>Papilionidae</taxon>
        <taxon>Papilioninae</taxon>
        <taxon>Iphiclides</taxon>
    </lineage>
</organism>
<proteinExistence type="predicted"/>
<accession>A0ABN8J4H7</accession>